<protein>
    <submittedName>
        <fullName evidence="4">DUF2807 domain-containing protein</fullName>
    </submittedName>
</protein>
<feature type="region of interest" description="Disordered" evidence="1">
    <location>
        <begin position="216"/>
        <end position="241"/>
    </location>
</feature>
<feature type="signal peptide" evidence="2">
    <location>
        <begin position="1"/>
        <end position="20"/>
    </location>
</feature>
<dbReference type="Pfam" id="PF10988">
    <property type="entry name" value="DUF2807"/>
    <property type="match status" value="1"/>
</dbReference>
<dbReference type="PANTHER" id="PTHR39200:SF1">
    <property type="entry name" value="AUTO-TRANSPORTER ADHESIN HEAD GIN DOMAIN-CONTAINING PROTEIN-RELATED"/>
    <property type="match status" value="1"/>
</dbReference>
<evidence type="ECO:0000256" key="2">
    <source>
        <dbReference type="SAM" id="SignalP"/>
    </source>
</evidence>
<evidence type="ECO:0000259" key="3">
    <source>
        <dbReference type="Pfam" id="PF10988"/>
    </source>
</evidence>
<keyword evidence="2" id="KW-0732">Signal</keyword>
<gene>
    <name evidence="4" type="ORF">MKO06_12515</name>
</gene>
<dbReference type="InterPro" id="IPR021255">
    <property type="entry name" value="DUF2807"/>
</dbReference>
<evidence type="ECO:0000313" key="4">
    <source>
        <dbReference type="EMBL" id="MCP9200736.1"/>
    </source>
</evidence>
<name>A0A9X2KYW1_9FLAO</name>
<feature type="chain" id="PRO_5040935391" evidence="2">
    <location>
        <begin position="21"/>
        <end position="241"/>
    </location>
</feature>
<accession>A0A9X2KYW1</accession>
<reference evidence="4" key="1">
    <citation type="submission" date="2022-07" db="EMBL/GenBank/DDBJ databases">
        <title>Gramela sediminis sp. nov., isolated from deep-sea sediment of the Indian Ocean.</title>
        <authorList>
            <person name="Shi H."/>
        </authorList>
    </citation>
    <scope>NUCLEOTIDE SEQUENCE</scope>
    <source>
        <strain evidence="4">GC03-9</strain>
    </source>
</reference>
<evidence type="ECO:0000256" key="1">
    <source>
        <dbReference type="SAM" id="MobiDB-lite"/>
    </source>
</evidence>
<dbReference type="AlphaFoldDB" id="A0A9X2KYW1"/>
<dbReference type="RefSeq" id="WP_241551493.1">
    <property type="nucleotide sequence ID" value="NZ_JANCNS010000002.1"/>
</dbReference>
<dbReference type="PANTHER" id="PTHR39200">
    <property type="entry name" value="HYPOTHETICAL EXPORTED PROTEIN"/>
    <property type="match status" value="1"/>
</dbReference>
<dbReference type="Proteomes" id="UP001155280">
    <property type="component" value="Unassembled WGS sequence"/>
</dbReference>
<evidence type="ECO:0000313" key="5">
    <source>
        <dbReference type="Proteomes" id="UP001155280"/>
    </source>
</evidence>
<keyword evidence="5" id="KW-1185">Reference proteome</keyword>
<proteinExistence type="predicted"/>
<sequence length="241" mass="25853">MKRSILILAALLITTTSVNAQWWGSEKVKGNGKMVTESRSTDSYDEVKLVGSFNVELVSGKEGNLKVEAESNLQEYIITEVNNGVLKITTDKDVNLNPTKEVKITVPFESLSKLSVTGSGDMWNRDLLKGSNLKVEVTGSGDMVLNLDVQDLEGVVTGSGDIELQGRSQNFECKVTGSGDFKAYELEAENVKASVAGSGDIRVNAKSSLKASVAGSGDINYKGNPEKQDFQTYGSGRVSSN</sequence>
<feature type="compositionally biased region" description="Polar residues" evidence="1">
    <location>
        <begin position="230"/>
        <end position="241"/>
    </location>
</feature>
<organism evidence="4 5">
    <name type="scientific">Christiangramia oceanisediminis</name>
    <dbReference type="NCBI Taxonomy" id="2920386"/>
    <lineage>
        <taxon>Bacteria</taxon>
        <taxon>Pseudomonadati</taxon>
        <taxon>Bacteroidota</taxon>
        <taxon>Flavobacteriia</taxon>
        <taxon>Flavobacteriales</taxon>
        <taxon>Flavobacteriaceae</taxon>
        <taxon>Christiangramia</taxon>
    </lineage>
</organism>
<feature type="domain" description="Putative auto-transporter adhesin head GIN" evidence="3">
    <location>
        <begin position="44"/>
        <end position="225"/>
    </location>
</feature>
<dbReference type="Gene3D" id="2.160.20.120">
    <property type="match status" value="1"/>
</dbReference>
<dbReference type="EMBL" id="JANCNS010000002">
    <property type="protein sequence ID" value="MCP9200736.1"/>
    <property type="molecule type" value="Genomic_DNA"/>
</dbReference>
<comment type="caution">
    <text evidence="4">The sequence shown here is derived from an EMBL/GenBank/DDBJ whole genome shotgun (WGS) entry which is preliminary data.</text>
</comment>